<name>A0A556CQB8_BREAU</name>
<feature type="domain" description="Histidine kinase/HSP90-like ATPase" evidence="10">
    <location>
        <begin position="366"/>
        <end position="445"/>
    </location>
</feature>
<keyword evidence="3" id="KW-0597">Phosphoprotein</keyword>
<evidence type="ECO:0000256" key="9">
    <source>
        <dbReference type="SAM" id="Phobius"/>
    </source>
</evidence>
<keyword evidence="8" id="KW-0902">Two-component regulatory system</keyword>
<dbReference type="GO" id="GO:0046983">
    <property type="term" value="F:protein dimerization activity"/>
    <property type="evidence" value="ECO:0007669"/>
    <property type="project" value="InterPro"/>
</dbReference>
<keyword evidence="7" id="KW-0067">ATP-binding</keyword>
<evidence type="ECO:0000313" key="12">
    <source>
        <dbReference type="EMBL" id="TSI19615.1"/>
    </source>
</evidence>
<evidence type="ECO:0000256" key="6">
    <source>
        <dbReference type="ARBA" id="ARBA00022777"/>
    </source>
</evidence>
<dbReference type="GO" id="GO:0000155">
    <property type="term" value="F:phosphorelay sensor kinase activity"/>
    <property type="evidence" value="ECO:0007669"/>
    <property type="project" value="InterPro"/>
</dbReference>
<dbReference type="Gene3D" id="3.30.565.10">
    <property type="entry name" value="Histidine kinase-like ATPase, C-terminal domain"/>
    <property type="match status" value="1"/>
</dbReference>
<dbReference type="AlphaFoldDB" id="A0A556CQB8"/>
<keyword evidence="4" id="KW-0808">Transferase</keyword>
<dbReference type="GO" id="GO:0005524">
    <property type="term" value="F:ATP binding"/>
    <property type="evidence" value="ECO:0007669"/>
    <property type="project" value="UniProtKB-KW"/>
</dbReference>
<feature type="domain" description="Signal transduction histidine kinase subgroup 3 dimerisation and phosphoacceptor" evidence="11">
    <location>
        <begin position="245"/>
        <end position="309"/>
    </location>
</feature>
<evidence type="ECO:0000256" key="3">
    <source>
        <dbReference type="ARBA" id="ARBA00022553"/>
    </source>
</evidence>
<evidence type="ECO:0000313" key="13">
    <source>
        <dbReference type="Proteomes" id="UP000316406"/>
    </source>
</evidence>
<evidence type="ECO:0000256" key="7">
    <source>
        <dbReference type="ARBA" id="ARBA00022840"/>
    </source>
</evidence>
<feature type="transmembrane region" description="Helical" evidence="9">
    <location>
        <begin position="48"/>
        <end position="70"/>
    </location>
</feature>
<comment type="caution">
    <text evidence="12">The sequence shown here is derived from an EMBL/GenBank/DDBJ whole genome shotgun (WGS) entry which is preliminary data.</text>
</comment>
<proteinExistence type="predicted"/>
<dbReference type="InterPro" id="IPR036890">
    <property type="entry name" value="HATPase_C_sf"/>
</dbReference>
<dbReference type="OrthoDB" id="3253720at2"/>
<organism evidence="12 13">
    <name type="scientific">Brevibacterium aurantiacum</name>
    <dbReference type="NCBI Taxonomy" id="273384"/>
    <lineage>
        <taxon>Bacteria</taxon>
        <taxon>Bacillati</taxon>
        <taxon>Actinomycetota</taxon>
        <taxon>Actinomycetes</taxon>
        <taxon>Micrococcales</taxon>
        <taxon>Brevibacteriaceae</taxon>
        <taxon>Brevibacterium</taxon>
    </lineage>
</organism>
<keyword evidence="6" id="KW-0418">Kinase</keyword>
<dbReference type="InterPro" id="IPR050482">
    <property type="entry name" value="Sensor_HK_TwoCompSys"/>
</dbReference>
<dbReference type="EC" id="2.7.13.3" evidence="2"/>
<dbReference type="PANTHER" id="PTHR24421:SF10">
    <property type="entry name" value="NITRATE_NITRITE SENSOR PROTEIN NARQ"/>
    <property type="match status" value="1"/>
</dbReference>
<dbReference type="Proteomes" id="UP000316406">
    <property type="component" value="Unassembled WGS sequence"/>
</dbReference>
<dbReference type="Pfam" id="PF07730">
    <property type="entry name" value="HisKA_3"/>
    <property type="match status" value="1"/>
</dbReference>
<feature type="transmembrane region" description="Helical" evidence="9">
    <location>
        <begin position="136"/>
        <end position="164"/>
    </location>
</feature>
<reference evidence="12 13" key="1">
    <citation type="submission" date="2019-07" db="EMBL/GenBank/DDBJ databases">
        <title>Draft genome sequence of Brevibacterium aurantiacum XU54 isolated from Xinjiang China.</title>
        <authorList>
            <person name="Xu X."/>
        </authorList>
    </citation>
    <scope>NUCLEOTIDE SEQUENCE [LARGE SCALE GENOMIC DNA]</scope>
    <source>
        <strain evidence="12 13">XU54</strain>
    </source>
</reference>
<evidence type="ECO:0000256" key="5">
    <source>
        <dbReference type="ARBA" id="ARBA00022741"/>
    </source>
</evidence>
<comment type="catalytic activity">
    <reaction evidence="1">
        <text>ATP + protein L-histidine = ADP + protein N-phospho-L-histidine.</text>
        <dbReference type="EC" id="2.7.13.3"/>
    </reaction>
</comment>
<feature type="transmembrane region" description="Helical" evidence="9">
    <location>
        <begin position="184"/>
        <end position="211"/>
    </location>
</feature>
<dbReference type="SUPFAM" id="SSF55874">
    <property type="entry name" value="ATPase domain of HSP90 chaperone/DNA topoisomerase II/histidine kinase"/>
    <property type="match status" value="1"/>
</dbReference>
<feature type="transmembrane region" description="Helical" evidence="9">
    <location>
        <begin position="82"/>
        <end position="104"/>
    </location>
</feature>
<keyword evidence="9" id="KW-0472">Membrane</keyword>
<keyword evidence="13" id="KW-1185">Reference proteome</keyword>
<dbReference type="Pfam" id="PF02518">
    <property type="entry name" value="HATPase_c"/>
    <property type="match status" value="1"/>
</dbReference>
<evidence type="ECO:0000259" key="10">
    <source>
        <dbReference type="Pfam" id="PF02518"/>
    </source>
</evidence>
<gene>
    <name evidence="12" type="ORF">FO013_01270</name>
</gene>
<dbReference type="GO" id="GO:0016020">
    <property type="term" value="C:membrane"/>
    <property type="evidence" value="ECO:0007669"/>
    <property type="project" value="InterPro"/>
</dbReference>
<dbReference type="Gene3D" id="1.20.5.1930">
    <property type="match status" value="1"/>
</dbReference>
<sequence length="481" mass="51494">MTILSKTLVVHQLIRSRLCRGWVRSRLFCRDGSLVTVKARVSRLWRRLLVLLIGGVIAVPYAAVVIWIVTALNQVGNRADSLTIIVVGIVAFALLCIPAFLSVIRALERTLAEQLLELSIPTPPRRPRTADRLRGALFYFGHTFAGALLLLTIIVLIPAAMVLAADPRQAHELSNGLIGTETSLAATVLPAGLIQALALGILLMCIAIIVVEGYFLPNYALILLGSSAADRAELAGRERARRFRRTVLAREVHDSIGHALTVTTMQAAVAKRALQTDPTIAEAAVDEIARTGREAVAELDYVLTLLRTEADPEADDDAVNSAETAQPPRRTIEDFEILAEEARSVGHPTQLRISGDMGSLPSAVAHELHRIVREALTNSLRHASVPGASVSISVDAGFVTLTVSNACVVNTSGARSNAGTGRGLQGIKERVELFGGEVRWTADAGSWTLEAVLPTDSCTATDTGTATTSGTVRVANKERQT</sequence>
<dbReference type="CDD" id="cd16917">
    <property type="entry name" value="HATPase_UhpB-NarQ-NarX-like"/>
    <property type="match status" value="1"/>
</dbReference>
<keyword evidence="5" id="KW-0547">Nucleotide-binding</keyword>
<evidence type="ECO:0000256" key="2">
    <source>
        <dbReference type="ARBA" id="ARBA00012438"/>
    </source>
</evidence>
<evidence type="ECO:0000256" key="4">
    <source>
        <dbReference type="ARBA" id="ARBA00022679"/>
    </source>
</evidence>
<dbReference type="PANTHER" id="PTHR24421">
    <property type="entry name" value="NITRATE/NITRITE SENSOR PROTEIN NARX-RELATED"/>
    <property type="match status" value="1"/>
</dbReference>
<accession>A0A556CQB8</accession>
<evidence type="ECO:0000259" key="11">
    <source>
        <dbReference type="Pfam" id="PF07730"/>
    </source>
</evidence>
<evidence type="ECO:0000256" key="8">
    <source>
        <dbReference type="ARBA" id="ARBA00023012"/>
    </source>
</evidence>
<evidence type="ECO:0000256" key="1">
    <source>
        <dbReference type="ARBA" id="ARBA00000085"/>
    </source>
</evidence>
<protein>
    <recommendedName>
        <fullName evidence="2">histidine kinase</fullName>
        <ecNumber evidence="2">2.7.13.3</ecNumber>
    </recommendedName>
</protein>
<keyword evidence="9" id="KW-0812">Transmembrane</keyword>
<dbReference type="InterPro" id="IPR011712">
    <property type="entry name" value="Sig_transdc_His_kin_sub3_dim/P"/>
</dbReference>
<keyword evidence="9" id="KW-1133">Transmembrane helix</keyword>
<dbReference type="InterPro" id="IPR003594">
    <property type="entry name" value="HATPase_dom"/>
</dbReference>
<dbReference type="EMBL" id="VLTK01000001">
    <property type="protein sequence ID" value="TSI19615.1"/>
    <property type="molecule type" value="Genomic_DNA"/>
</dbReference>